<evidence type="ECO:0000313" key="2">
    <source>
        <dbReference type="Proteomes" id="UP000318995"/>
    </source>
</evidence>
<comment type="caution">
    <text evidence="1">The sequence shown here is derived from an EMBL/GenBank/DDBJ whole genome shotgun (WGS) entry which is preliminary data.</text>
</comment>
<protein>
    <submittedName>
        <fullName evidence="1">Uncharacterized protein</fullName>
    </submittedName>
</protein>
<organism evidence="1 2">
    <name type="scientific">Botrimarina hoheduenensis</name>
    <dbReference type="NCBI Taxonomy" id="2528000"/>
    <lineage>
        <taxon>Bacteria</taxon>
        <taxon>Pseudomonadati</taxon>
        <taxon>Planctomycetota</taxon>
        <taxon>Planctomycetia</taxon>
        <taxon>Pirellulales</taxon>
        <taxon>Lacipirellulaceae</taxon>
        <taxon>Botrimarina</taxon>
    </lineage>
</organism>
<evidence type="ECO:0000313" key="1">
    <source>
        <dbReference type="EMBL" id="TWT48446.1"/>
    </source>
</evidence>
<accession>A0A5C5WC13</accession>
<sequence length="70" mass="7390">MAHNSGTAEEMGQKGWGKSLSGLLAAAAGAARRVAPARFFGPAQQKGAFLAAVKGLGTHHRRRYPFANQR</sequence>
<dbReference type="Proteomes" id="UP000318995">
    <property type="component" value="Unassembled WGS sequence"/>
</dbReference>
<keyword evidence="2" id="KW-1185">Reference proteome</keyword>
<gene>
    <name evidence="1" type="ORF">Pla111_02140</name>
</gene>
<dbReference type="EMBL" id="SJPH01000001">
    <property type="protein sequence ID" value="TWT48446.1"/>
    <property type="molecule type" value="Genomic_DNA"/>
</dbReference>
<dbReference type="AlphaFoldDB" id="A0A5C5WC13"/>
<reference evidence="1 2" key="1">
    <citation type="submission" date="2019-02" db="EMBL/GenBank/DDBJ databases">
        <title>Deep-cultivation of Planctomycetes and their phenomic and genomic characterization uncovers novel biology.</title>
        <authorList>
            <person name="Wiegand S."/>
            <person name="Jogler M."/>
            <person name="Boedeker C."/>
            <person name="Pinto D."/>
            <person name="Vollmers J."/>
            <person name="Rivas-Marin E."/>
            <person name="Kohn T."/>
            <person name="Peeters S.H."/>
            <person name="Heuer A."/>
            <person name="Rast P."/>
            <person name="Oberbeckmann S."/>
            <person name="Bunk B."/>
            <person name="Jeske O."/>
            <person name="Meyerdierks A."/>
            <person name="Storesund J.E."/>
            <person name="Kallscheuer N."/>
            <person name="Luecker S."/>
            <person name="Lage O.M."/>
            <person name="Pohl T."/>
            <person name="Merkel B.J."/>
            <person name="Hornburger P."/>
            <person name="Mueller R.-W."/>
            <person name="Bruemmer F."/>
            <person name="Labrenz M."/>
            <person name="Spormann A.M."/>
            <person name="Op Den Camp H."/>
            <person name="Overmann J."/>
            <person name="Amann R."/>
            <person name="Jetten M.S.M."/>
            <person name="Mascher T."/>
            <person name="Medema M.H."/>
            <person name="Devos D.P."/>
            <person name="Kaster A.-K."/>
            <person name="Ovreas L."/>
            <person name="Rohde M."/>
            <person name="Galperin M.Y."/>
            <person name="Jogler C."/>
        </authorList>
    </citation>
    <scope>NUCLEOTIDE SEQUENCE [LARGE SCALE GENOMIC DNA]</scope>
    <source>
        <strain evidence="1 2">Pla111</strain>
    </source>
</reference>
<proteinExistence type="predicted"/>
<name>A0A5C5WC13_9BACT</name>